<keyword evidence="1" id="KW-0245">EGF-like domain</keyword>
<comment type="caution">
    <text evidence="4">The sequence shown here is derived from an EMBL/GenBank/DDBJ whole genome shotgun (WGS) entry which is preliminary data.</text>
</comment>
<feature type="disulfide bond" evidence="1">
    <location>
        <begin position="1332"/>
        <end position="1342"/>
    </location>
</feature>
<proteinExistence type="predicted"/>
<dbReference type="Gene3D" id="2.10.25.10">
    <property type="entry name" value="Laminin"/>
    <property type="match status" value="26"/>
</dbReference>
<name>A0A834NFZ7_VESVU</name>
<keyword evidence="2" id="KW-0812">Transmembrane</keyword>
<dbReference type="InterPro" id="IPR053255">
    <property type="entry name" value="EGF-like_domain"/>
</dbReference>
<evidence type="ECO:0000259" key="3">
    <source>
        <dbReference type="PROSITE" id="PS50026"/>
    </source>
</evidence>
<dbReference type="PROSITE" id="PS50026">
    <property type="entry name" value="EGF_3"/>
    <property type="match status" value="2"/>
</dbReference>
<feature type="transmembrane region" description="Helical" evidence="2">
    <location>
        <begin position="1455"/>
        <end position="1475"/>
    </location>
</feature>
<keyword evidence="5" id="KW-1185">Reference proteome</keyword>
<dbReference type="InterPro" id="IPR003341">
    <property type="entry name" value="Cys_rich_tripleX"/>
</dbReference>
<keyword evidence="1" id="KW-1015">Disulfide bond</keyword>
<protein>
    <recommendedName>
        <fullName evidence="3">EGF-like domain-containing protein</fullName>
    </recommendedName>
</protein>
<dbReference type="PROSITE" id="PS01186">
    <property type="entry name" value="EGF_2"/>
    <property type="match status" value="2"/>
</dbReference>
<evidence type="ECO:0000256" key="2">
    <source>
        <dbReference type="SAM" id="Phobius"/>
    </source>
</evidence>
<dbReference type="EMBL" id="JACSEA010000002">
    <property type="protein sequence ID" value="KAF7407927.1"/>
    <property type="molecule type" value="Genomic_DNA"/>
</dbReference>
<dbReference type="PROSITE" id="PS00022">
    <property type="entry name" value="EGF_1"/>
    <property type="match status" value="2"/>
</dbReference>
<gene>
    <name evidence="4" type="ORF">HZH66_002464</name>
</gene>
<comment type="caution">
    <text evidence="1">Lacks conserved residue(s) required for the propagation of feature annotation.</text>
</comment>
<evidence type="ECO:0000256" key="1">
    <source>
        <dbReference type="PROSITE-ProRule" id="PRU00076"/>
    </source>
</evidence>
<feature type="disulfide bond" evidence="1">
    <location>
        <begin position="624"/>
        <end position="633"/>
    </location>
</feature>
<sequence>MEYSVVNSELNDQGYCTRSISYRESRSVPYLETYKEKKWGIFYTTKYRWNYRTEYYTNWKEERICCNMYMKQNEKCVPICFHDCGHGDCVRPNTCSCHKGYQLMNSHNPVCVAICKHPCVHGRCTAPDVCSCNPGYRMNSDGFTCEPICNPNCDLKTAFCSEPNLCTCRKGYEKNDYTTCMPICSLPCGNGNCTAPDTCTCNQGYSLDLYNKFICKPICDKCVDGTCTAPGICTCVQGYSLNEEGYCKPVCSKSCHMGICIAPETCMCHEGYGFLNDSTNVCEPICPKACVNGFCKHPNVCECHEGFQKTSEETSLHICIPRCNIPCEPYGECTAPYVCTCHAGYSLAANDEAIHFDEESVCKPICKEECVNGFCTSPNYCSCWSGYKHSDINNVCIPVCNPTCSLHSYCEAPNECICDEGYQLATDNIEKNNMTYICEPICKEECINGFCNAPDECSCNIGYEKLNAIKSNVCKPICEPSCWSHSSCTAPNDYVFAKKPICEFDCKNGICSSPNTCSCELGYINNKNGSCVAHCSIDCGNGTCTEPEVCSCNEGYVLTEESLTCEPYCKNNCTNGKCVAPDDCRCYDGFIKNGNDTDSICINACKDACNENGICLDDQGNCDCFFGWNGTACEEPTFCIVDILEGYKAYETLSIIKGQSHSKILTSETYPTCQQCLSEVNNQTTCFEFQDNIFGEQNYSAVCLVDAASMCYITHSPMKEIVKVSVAVGGVAVLIMITSIDKHCFAVVPSISFVNMRFNIASLYVIVYLMVELPKISTLFPWKDMKDQSICLEIITKMQFRNVPYYETYWHRVLGIYKQERHRINYKIEYYPTFHTQKKCCNGYKEVSNKCVPNCFPDCENGLCKAPDTCECFPGYSISTEEKHICKPICSNGCWNGECIQPEVCICYPDYFIDSDGYICRPNCEEKCDPNNGYCVEPNTCGCNFGYKKSNESEMCDPICERECINGRCVEPNTCSCYDDYELDVNDSFNCIPKCEQNCLFGTCTAPNVCTCNIGYKPINESDCKPICNQPCVMGVCIAPDICNCIVGYKFSNISVHVCEPHCEHECINGTCIAPNICKCNEGFTFDEDDETRTVCKPFCTFPCDPNAECTAPDRCTCHEGYRFFGENDTTNNISTVSNNENGTICVPVCKKDCENGKCVFPDVCICEEGYDKVWVQMIPDNINSYPCTSICKKVCDLNGNCNAPDNCICNNTYHNTKIQGKYICQPSCNINCEHGTCEAPNVCTCDEGYKQNEKGRCVDAICHPSCINGTCTKPNVCTCYDGYRLRNETICEPICESSCLNGTCVAPNTCRCNEGYFEIKNDNVSTCASTCSRNCSEHGTCLDEQNSCSCFFGWTGVNCDEASLCVYETTLDSILLSSITIMNETNSTLTKSYDNAPLCYQCFDSVDNATLCFVVHSDESLTIPTVGCFLSTELPCYRRPHNNALKSSSNIMELLIVITIAITIVATINGYIIARKCRKQSTILIPNEQINSLTSDSDTLIMRDEDYLIEQ</sequence>
<feature type="domain" description="EGF-like" evidence="3">
    <location>
        <begin position="602"/>
        <end position="634"/>
    </location>
</feature>
<dbReference type="InterPro" id="IPR009030">
    <property type="entry name" value="Growth_fac_rcpt_cys_sf"/>
</dbReference>
<accession>A0A834NFZ7</accession>
<organism evidence="4 5">
    <name type="scientific">Vespula vulgaris</name>
    <name type="common">Yellow jacket</name>
    <name type="synonym">Wasp</name>
    <dbReference type="NCBI Taxonomy" id="7454"/>
    <lineage>
        <taxon>Eukaryota</taxon>
        <taxon>Metazoa</taxon>
        <taxon>Ecdysozoa</taxon>
        <taxon>Arthropoda</taxon>
        <taxon>Hexapoda</taxon>
        <taxon>Insecta</taxon>
        <taxon>Pterygota</taxon>
        <taxon>Neoptera</taxon>
        <taxon>Endopterygota</taxon>
        <taxon>Hymenoptera</taxon>
        <taxon>Apocrita</taxon>
        <taxon>Aculeata</taxon>
        <taxon>Vespoidea</taxon>
        <taxon>Vespidae</taxon>
        <taxon>Vespinae</taxon>
        <taxon>Vespula</taxon>
    </lineage>
</organism>
<dbReference type="Proteomes" id="UP000614350">
    <property type="component" value="Unassembled WGS sequence"/>
</dbReference>
<feature type="disulfide bond" evidence="1">
    <location>
        <begin position="605"/>
        <end position="615"/>
    </location>
</feature>
<feature type="disulfide bond" evidence="1">
    <location>
        <begin position="1351"/>
        <end position="1360"/>
    </location>
</feature>
<dbReference type="PANTHER" id="PTHR24047">
    <property type="entry name" value="FI01909P-RELATED"/>
    <property type="match status" value="1"/>
</dbReference>
<dbReference type="Pfam" id="PF02363">
    <property type="entry name" value="C_tripleX"/>
    <property type="match status" value="25"/>
</dbReference>
<keyword evidence="2" id="KW-0472">Membrane</keyword>
<dbReference type="SMART" id="SM00181">
    <property type="entry name" value="EGF"/>
    <property type="match status" value="28"/>
</dbReference>
<evidence type="ECO:0000313" key="4">
    <source>
        <dbReference type="EMBL" id="KAF7407927.1"/>
    </source>
</evidence>
<dbReference type="Pfam" id="PF23106">
    <property type="entry name" value="EGF_Teneurin"/>
    <property type="match status" value="2"/>
</dbReference>
<dbReference type="InterPro" id="IPR000742">
    <property type="entry name" value="EGF"/>
</dbReference>
<feature type="domain" description="EGF-like" evidence="3">
    <location>
        <begin position="1329"/>
        <end position="1361"/>
    </location>
</feature>
<keyword evidence="2" id="KW-1133">Transmembrane helix</keyword>
<evidence type="ECO:0000313" key="5">
    <source>
        <dbReference type="Proteomes" id="UP000614350"/>
    </source>
</evidence>
<dbReference type="PANTHER" id="PTHR24047:SF29">
    <property type="entry name" value="EATER-RELATED"/>
    <property type="match status" value="1"/>
</dbReference>
<reference evidence="4" key="1">
    <citation type="journal article" date="2020" name="G3 (Bethesda)">
        <title>High-Quality Assemblies for Three Invasive Social Wasps from the &lt;i&gt;Vespula&lt;/i&gt; Genus.</title>
        <authorList>
            <person name="Harrop T.W.R."/>
            <person name="Guhlin J."/>
            <person name="McLaughlin G.M."/>
            <person name="Permina E."/>
            <person name="Stockwell P."/>
            <person name="Gilligan J."/>
            <person name="Le Lec M.F."/>
            <person name="Gruber M.A.M."/>
            <person name="Quinn O."/>
            <person name="Lovegrove M."/>
            <person name="Duncan E.J."/>
            <person name="Remnant E.J."/>
            <person name="Van Eeckhoven J."/>
            <person name="Graham B."/>
            <person name="Knapp R.A."/>
            <person name="Langford K.W."/>
            <person name="Kronenberg Z."/>
            <person name="Press M.O."/>
            <person name="Eacker S.M."/>
            <person name="Wilson-Rankin E.E."/>
            <person name="Purcell J."/>
            <person name="Lester P.J."/>
            <person name="Dearden P.K."/>
        </authorList>
    </citation>
    <scope>NUCLEOTIDE SEQUENCE</scope>
    <source>
        <strain evidence="4">Marl-1</strain>
    </source>
</reference>
<dbReference type="SUPFAM" id="SSF57184">
    <property type="entry name" value="Growth factor receptor domain"/>
    <property type="match status" value="1"/>
</dbReference>